<dbReference type="EMBL" id="JBJJXI010000123">
    <property type="protein sequence ID" value="KAL3389204.1"/>
    <property type="molecule type" value="Genomic_DNA"/>
</dbReference>
<comment type="caution">
    <text evidence="2">The sequence shown here is derived from an EMBL/GenBank/DDBJ whole genome shotgun (WGS) entry which is preliminary data.</text>
</comment>
<name>A0ABD2W7Z0_9HYME</name>
<accession>A0ABD2W7Z0</accession>
<keyword evidence="3" id="KW-1185">Reference proteome</keyword>
<protein>
    <submittedName>
        <fullName evidence="2">Uncharacterized protein</fullName>
    </submittedName>
</protein>
<feature type="chain" id="PRO_5044779111" evidence="1">
    <location>
        <begin position="23"/>
        <end position="426"/>
    </location>
</feature>
<keyword evidence="1" id="KW-0732">Signal</keyword>
<dbReference type="AlphaFoldDB" id="A0ABD2W7Z0"/>
<feature type="signal peptide" evidence="1">
    <location>
        <begin position="1"/>
        <end position="22"/>
    </location>
</feature>
<evidence type="ECO:0000313" key="2">
    <source>
        <dbReference type="EMBL" id="KAL3389204.1"/>
    </source>
</evidence>
<proteinExistence type="predicted"/>
<organism evidence="2 3">
    <name type="scientific">Trichogramma kaykai</name>
    <dbReference type="NCBI Taxonomy" id="54128"/>
    <lineage>
        <taxon>Eukaryota</taxon>
        <taxon>Metazoa</taxon>
        <taxon>Ecdysozoa</taxon>
        <taxon>Arthropoda</taxon>
        <taxon>Hexapoda</taxon>
        <taxon>Insecta</taxon>
        <taxon>Pterygota</taxon>
        <taxon>Neoptera</taxon>
        <taxon>Endopterygota</taxon>
        <taxon>Hymenoptera</taxon>
        <taxon>Apocrita</taxon>
        <taxon>Proctotrupomorpha</taxon>
        <taxon>Chalcidoidea</taxon>
        <taxon>Trichogrammatidae</taxon>
        <taxon>Trichogramma</taxon>
    </lineage>
</organism>
<evidence type="ECO:0000313" key="3">
    <source>
        <dbReference type="Proteomes" id="UP001627154"/>
    </source>
</evidence>
<reference evidence="2 3" key="1">
    <citation type="journal article" date="2024" name="bioRxiv">
        <title>A reference genome for Trichogramma kaykai: A tiny desert-dwelling parasitoid wasp with competing sex-ratio distorters.</title>
        <authorList>
            <person name="Culotta J."/>
            <person name="Lindsey A.R."/>
        </authorList>
    </citation>
    <scope>NUCLEOTIDE SEQUENCE [LARGE SCALE GENOMIC DNA]</scope>
    <source>
        <strain evidence="2 3">KSX58</strain>
    </source>
</reference>
<gene>
    <name evidence="2" type="ORF">TKK_015465</name>
</gene>
<dbReference type="Proteomes" id="UP001627154">
    <property type="component" value="Unassembled WGS sequence"/>
</dbReference>
<evidence type="ECO:0000256" key="1">
    <source>
        <dbReference type="SAM" id="SignalP"/>
    </source>
</evidence>
<sequence>MFERSLILALSTIYLFSFAARAEIVWGSFFPKDSDTILYAACQDEDVDKNLRRCNVTVETKIFSLQAEYKDTCSIIIEDNVYRSINVFHLENHYDLFPLSVDRVLFNWIEKSSEDKVHELKYKIVDMLGCNRSIERSFLFDEEHYFSKVPVLYGEQFEVFVGNSSVCGRQVDECLVALDWEGQQSSEPKPFASVERSSLSSRSVPVVSFQAAKGFHVHRFDYADELRPQLKLSYVDAAGTSIDLASLATSVASVYPRLFDSAHSNANYLYGVCASTKAEDSDKSVELLCAQFDVITPRLSLRLKLPESWSWMAMHNVAPGEIALLLGNCDAHELCRGYRLLWLTSEGRKGRTLVKSDFAMRCARDGIHASLTEHEFGLYCVRIVCVQYDNEEEEEEDRVVTSHHKDCMERYVALNPYPSLDKPKLL</sequence>